<dbReference type="EMBL" id="PCYI01000001">
    <property type="protein sequence ID" value="PIR45274.1"/>
    <property type="molecule type" value="Genomic_DNA"/>
</dbReference>
<protein>
    <submittedName>
        <fullName evidence="1">Uncharacterized protein</fullName>
    </submittedName>
</protein>
<gene>
    <name evidence="1" type="ORF">COV10_00095</name>
</gene>
<reference evidence="1 2" key="1">
    <citation type="submission" date="2017-09" db="EMBL/GenBank/DDBJ databases">
        <title>Depth-based differentiation of microbial function through sediment-hosted aquifers and enrichment of novel symbionts in the deep terrestrial subsurface.</title>
        <authorList>
            <person name="Probst A.J."/>
            <person name="Ladd B."/>
            <person name="Jarett J.K."/>
            <person name="Geller-Mcgrath D.E."/>
            <person name="Sieber C.M."/>
            <person name="Emerson J.B."/>
            <person name="Anantharaman K."/>
            <person name="Thomas B.C."/>
            <person name="Malmstrom R."/>
            <person name="Stieglmeier M."/>
            <person name="Klingl A."/>
            <person name="Woyke T."/>
            <person name="Ryan C.M."/>
            <person name="Banfield J.F."/>
        </authorList>
    </citation>
    <scope>NUCLEOTIDE SEQUENCE [LARGE SCALE GENOMIC DNA]</scope>
    <source>
        <strain evidence="1">CG10_big_fil_rev_8_21_14_0_10_51_16</strain>
    </source>
</reference>
<evidence type="ECO:0000313" key="2">
    <source>
        <dbReference type="Proteomes" id="UP000228767"/>
    </source>
</evidence>
<name>A0A2H0RGX8_9BACT</name>
<accession>A0A2H0RGX8</accession>
<dbReference type="AlphaFoldDB" id="A0A2H0RGX8"/>
<dbReference type="Proteomes" id="UP000228767">
    <property type="component" value="Unassembled WGS sequence"/>
</dbReference>
<evidence type="ECO:0000313" key="1">
    <source>
        <dbReference type="EMBL" id="PIR45274.1"/>
    </source>
</evidence>
<comment type="caution">
    <text evidence="1">The sequence shown here is derived from an EMBL/GenBank/DDBJ whole genome shotgun (WGS) entry which is preliminary data.</text>
</comment>
<sequence>MELQEGLEGEVFRVILLDLALAFERAKYRRTPLKLQGGNISIRALPDEVHIFRGSGRTALLWGRFMRQNFERLIEDVSEAFSGPVRST</sequence>
<organism evidence="1 2">
    <name type="scientific">Candidatus Vogelbacteria bacterium CG10_big_fil_rev_8_21_14_0_10_51_16</name>
    <dbReference type="NCBI Taxonomy" id="1975045"/>
    <lineage>
        <taxon>Bacteria</taxon>
        <taxon>Candidatus Vogeliibacteriota</taxon>
    </lineage>
</organism>
<proteinExistence type="predicted"/>